<accession>A0A0R3S5W4</accession>
<dbReference type="InterPro" id="IPR020422">
    <property type="entry name" value="TYR_PHOSPHATASE_DUAL_dom"/>
</dbReference>
<dbReference type="SMART" id="SM00404">
    <property type="entry name" value="PTPc_motif"/>
    <property type="match status" value="1"/>
</dbReference>
<comment type="catalytic activity">
    <reaction evidence="5">
        <text>O-phospho-L-threonyl-[protein] + H2O = L-threonyl-[protein] + phosphate</text>
        <dbReference type="Rhea" id="RHEA:47004"/>
        <dbReference type="Rhea" id="RHEA-COMP:11060"/>
        <dbReference type="Rhea" id="RHEA-COMP:11605"/>
        <dbReference type="ChEBI" id="CHEBI:15377"/>
        <dbReference type="ChEBI" id="CHEBI:30013"/>
        <dbReference type="ChEBI" id="CHEBI:43474"/>
        <dbReference type="ChEBI" id="CHEBI:61977"/>
        <dbReference type="EC" id="3.1.3.16"/>
    </reaction>
</comment>
<dbReference type="Proteomes" id="UP000050640">
    <property type="component" value="Unplaced"/>
</dbReference>
<dbReference type="STRING" id="1147741.A0A0R3S5W4"/>
<evidence type="ECO:0000256" key="5">
    <source>
        <dbReference type="ARBA" id="ARBA00048336"/>
    </source>
</evidence>
<evidence type="ECO:0000259" key="7">
    <source>
        <dbReference type="PROSITE" id="PS50054"/>
    </source>
</evidence>
<feature type="transmembrane region" description="Helical" evidence="6">
    <location>
        <begin position="113"/>
        <end position="134"/>
    </location>
</feature>
<evidence type="ECO:0000256" key="1">
    <source>
        <dbReference type="ARBA" id="ARBA00008601"/>
    </source>
</evidence>
<evidence type="ECO:0000256" key="6">
    <source>
        <dbReference type="SAM" id="Phobius"/>
    </source>
</evidence>
<keyword evidence="6" id="KW-1133">Transmembrane helix</keyword>
<dbReference type="GO" id="GO:0004725">
    <property type="term" value="F:protein tyrosine phosphatase activity"/>
    <property type="evidence" value="ECO:0007669"/>
    <property type="project" value="TreeGrafter"/>
</dbReference>
<evidence type="ECO:0000256" key="2">
    <source>
        <dbReference type="ARBA" id="ARBA00022801"/>
    </source>
</evidence>
<protein>
    <submittedName>
        <fullName evidence="10">Dual specificity protein phosphatase</fullName>
    </submittedName>
</protein>
<dbReference type="GO" id="GO:0007165">
    <property type="term" value="P:signal transduction"/>
    <property type="evidence" value="ECO:0007669"/>
    <property type="project" value="TreeGrafter"/>
</dbReference>
<evidence type="ECO:0000259" key="8">
    <source>
        <dbReference type="PROSITE" id="PS50056"/>
    </source>
</evidence>
<sequence length="260" mass="29341">MQHARQISREEKEERSLKRLLEWRGRSWYGMSKILPYLYLGGLRDANDVEQLREKQIGYIVSIHELSEHIGGNIEDRNILHIHMPDMPEANISEHFAETSAFIHRARLSKKSVLVHCIAGVSRSACIVAAYLIAACDMSYAAALAYIVSKRPCANPNFGFRMQLAKYAGNKSPLDGITMKTQFSSEAFDHLKANDKRLLLLDCPATSPWDVPDESVMCKNTKSPSSTTSIKQGCVEYVECQNDPVRMSIFNDPNISFIDQ</sequence>
<dbReference type="Gene3D" id="3.90.190.10">
    <property type="entry name" value="Protein tyrosine phosphatase superfamily"/>
    <property type="match status" value="1"/>
</dbReference>
<name>A0A0R3S5W4_9BILA</name>
<dbReference type="GO" id="GO:0004722">
    <property type="term" value="F:protein serine/threonine phosphatase activity"/>
    <property type="evidence" value="ECO:0007669"/>
    <property type="project" value="UniProtKB-EC"/>
</dbReference>
<evidence type="ECO:0000256" key="3">
    <source>
        <dbReference type="ARBA" id="ARBA00022912"/>
    </source>
</evidence>
<keyword evidence="9" id="KW-1185">Reference proteome</keyword>
<dbReference type="InterPro" id="IPR000340">
    <property type="entry name" value="Dual-sp_phosphatase_cat-dom"/>
</dbReference>
<feature type="domain" description="Tyrosine-protein phosphatase" evidence="7">
    <location>
        <begin position="30"/>
        <end position="173"/>
    </location>
</feature>
<dbReference type="PROSITE" id="PS50054">
    <property type="entry name" value="TYR_PHOSPHATASE_DUAL"/>
    <property type="match status" value="1"/>
</dbReference>
<keyword evidence="6" id="KW-0812">Transmembrane</keyword>
<dbReference type="InterPro" id="IPR029021">
    <property type="entry name" value="Prot-tyrosine_phosphatase-like"/>
</dbReference>
<dbReference type="InterPro" id="IPR003595">
    <property type="entry name" value="Tyr_Pase_cat"/>
</dbReference>
<keyword evidence="3" id="KW-0904">Protein phosphatase</keyword>
<dbReference type="WBParaSite" id="EEL_0001018301-mRNA-1">
    <property type="protein sequence ID" value="EEL_0001018301-mRNA-1"/>
    <property type="gene ID" value="EEL_0001018301"/>
</dbReference>
<dbReference type="GO" id="GO:0005829">
    <property type="term" value="C:cytosol"/>
    <property type="evidence" value="ECO:0007669"/>
    <property type="project" value="TreeGrafter"/>
</dbReference>
<dbReference type="PROSITE" id="PS50056">
    <property type="entry name" value="TYR_PHOSPHATASE_2"/>
    <property type="match status" value="1"/>
</dbReference>
<proteinExistence type="inferred from homology"/>
<evidence type="ECO:0000313" key="9">
    <source>
        <dbReference type="Proteomes" id="UP000050640"/>
    </source>
</evidence>
<evidence type="ECO:0000256" key="4">
    <source>
        <dbReference type="ARBA" id="ARBA00047761"/>
    </source>
</evidence>
<dbReference type="InterPro" id="IPR016130">
    <property type="entry name" value="Tyr_Pase_AS"/>
</dbReference>
<feature type="domain" description="Tyrosine specific protein phosphatases" evidence="8">
    <location>
        <begin position="94"/>
        <end position="152"/>
    </location>
</feature>
<dbReference type="SUPFAM" id="SSF52799">
    <property type="entry name" value="(Phosphotyrosine protein) phosphatases II"/>
    <property type="match status" value="1"/>
</dbReference>
<keyword evidence="6" id="KW-0472">Membrane</keyword>
<keyword evidence="2" id="KW-0378">Hydrolase</keyword>
<reference evidence="10" key="1">
    <citation type="submission" date="2017-02" db="UniProtKB">
        <authorList>
            <consortium name="WormBaseParasite"/>
        </authorList>
    </citation>
    <scope>IDENTIFICATION</scope>
</reference>
<comment type="similarity">
    <text evidence="1">Belongs to the protein-tyrosine phosphatase family. Non-receptor class dual specificity subfamily.</text>
</comment>
<dbReference type="PROSITE" id="PS00383">
    <property type="entry name" value="TYR_PHOSPHATASE_1"/>
    <property type="match status" value="1"/>
</dbReference>
<dbReference type="InterPro" id="IPR000387">
    <property type="entry name" value="Tyr_Pase_dom"/>
</dbReference>
<dbReference type="PANTHER" id="PTHR45948">
    <property type="entry name" value="DUAL SPECIFICITY PROTEIN PHOSPHATASE DDB_G0269404-RELATED"/>
    <property type="match status" value="1"/>
</dbReference>
<dbReference type="AlphaFoldDB" id="A0A0R3S5W4"/>
<comment type="catalytic activity">
    <reaction evidence="4">
        <text>O-phospho-L-seryl-[protein] + H2O = L-seryl-[protein] + phosphate</text>
        <dbReference type="Rhea" id="RHEA:20629"/>
        <dbReference type="Rhea" id="RHEA-COMP:9863"/>
        <dbReference type="Rhea" id="RHEA-COMP:11604"/>
        <dbReference type="ChEBI" id="CHEBI:15377"/>
        <dbReference type="ChEBI" id="CHEBI:29999"/>
        <dbReference type="ChEBI" id="CHEBI:43474"/>
        <dbReference type="ChEBI" id="CHEBI:83421"/>
        <dbReference type="EC" id="3.1.3.16"/>
    </reaction>
</comment>
<dbReference type="Pfam" id="PF00782">
    <property type="entry name" value="DSPc"/>
    <property type="match status" value="1"/>
</dbReference>
<dbReference type="SMART" id="SM00195">
    <property type="entry name" value="DSPc"/>
    <property type="match status" value="1"/>
</dbReference>
<organism evidence="9 10">
    <name type="scientific">Elaeophora elaphi</name>
    <dbReference type="NCBI Taxonomy" id="1147741"/>
    <lineage>
        <taxon>Eukaryota</taxon>
        <taxon>Metazoa</taxon>
        <taxon>Ecdysozoa</taxon>
        <taxon>Nematoda</taxon>
        <taxon>Chromadorea</taxon>
        <taxon>Rhabditida</taxon>
        <taxon>Spirurina</taxon>
        <taxon>Spiruromorpha</taxon>
        <taxon>Filarioidea</taxon>
        <taxon>Onchocercidae</taxon>
        <taxon>Elaeophora</taxon>
    </lineage>
</organism>
<dbReference type="PANTHER" id="PTHR45948:SF2">
    <property type="entry name" value="DUAL SPECIFICITY PROTEIN PHOSPHATASE"/>
    <property type="match status" value="1"/>
</dbReference>
<evidence type="ECO:0000313" key="10">
    <source>
        <dbReference type="WBParaSite" id="EEL_0001018301-mRNA-1"/>
    </source>
</evidence>